<dbReference type="Proteomes" id="UP000661077">
    <property type="component" value="Unassembled WGS sequence"/>
</dbReference>
<comment type="function">
    <text evidence="12">Catalyzes the formation of phosphatidylethanolamine (PtdEtn) from phosphatidylserine (PtdSer).</text>
</comment>
<comment type="pathway">
    <text evidence="1">Lipid metabolism.</text>
</comment>
<evidence type="ECO:0000256" key="10">
    <source>
        <dbReference type="ARBA" id="ARBA00023264"/>
    </source>
</evidence>
<feature type="active site" description="Charge relay system; for autoendoproteolytic cleavage activity" evidence="12">
    <location>
        <position position="259"/>
    </location>
</feature>
<keyword evidence="9 12" id="KW-0456">Lyase</keyword>
<proteinExistence type="inferred from homology"/>
<comment type="catalytic activity">
    <reaction evidence="12">
        <text>a 1,2-diacyl-sn-glycero-3-phospho-L-serine + H(+) = a 1,2-diacyl-sn-glycero-3-phosphoethanolamine + CO2</text>
        <dbReference type="Rhea" id="RHEA:20828"/>
        <dbReference type="ChEBI" id="CHEBI:15378"/>
        <dbReference type="ChEBI" id="CHEBI:16526"/>
        <dbReference type="ChEBI" id="CHEBI:57262"/>
        <dbReference type="ChEBI" id="CHEBI:64612"/>
        <dbReference type="EC" id="4.1.1.65"/>
    </reaction>
</comment>
<dbReference type="InterPro" id="IPR003817">
    <property type="entry name" value="PS_Dcarbxylase"/>
</dbReference>
<evidence type="ECO:0000313" key="13">
    <source>
        <dbReference type="EMBL" id="MBM0107013.1"/>
    </source>
</evidence>
<protein>
    <recommendedName>
        <fullName evidence="12">Phosphatidylserine decarboxylase proenzyme</fullName>
        <ecNumber evidence="12">4.1.1.65</ecNumber>
    </recommendedName>
    <component>
        <recommendedName>
            <fullName evidence="12">Phosphatidylserine decarboxylase alpha chain</fullName>
        </recommendedName>
    </component>
    <component>
        <recommendedName>
            <fullName evidence="12">Phosphatidylserine decarboxylase beta chain</fullName>
        </recommendedName>
    </component>
</protein>
<evidence type="ECO:0000256" key="3">
    <source>
        <dbReference type="ARBA" id="ARBA00022516"/>
    </source>
</evidence>
<dbReference type="RefSeq" id="WP_203169122.1">
    <property type="nucleotide sequence ID" value="NZ_JAEVLS010000004.1"/>
</dbReference>
<feature type="site" description="Cleavage (non-hydrolytic); by autocatalysis" evidence="12">
    <location>
        <begin position="258"/>
        <end position="259"/>
    </location>
</feature>
<dbReference type="InterPro" id="IPR033177">
    <property type="entry name" value="PSD-B"/>
</dbReference>
<dbReference type="InterPro" id="IPR033178">
    <property type="entry name" value="PSD_type1_pro"/>
</dbReference>
<feature type="active site" description="Schiff-base intermediate with substrate; via pyruvic acid; for decarboxylase activity" evidence="12">
    <location>
        <position position="259"/>
    </location>
</feature>
<evidence type="ECO:0000256" key="9">
    <source>
        <dbReference type="ARBA" id="ARBA00023239"/>
    </source>
</evidence>
<gene>
    <name evidence="12 13" type="primary">psd</name>
    <name evidence="13" type="ORF">JM946_19930</name>
</gene>
<feature type="active site" description="Charge relay system; for autoendoproteolytic cleavage activity" evidence="12">
    <location>
        <position position="98"/>
    </location>
</feature>
<keyword evidence="7 12" id="KW-0865">Zymogen</keyword>
<sequence length="294" mass="32756">MTDVPSVSTGDRLFAALQHALPKHLMSRGIYAISRSESRFVKNTFLRIFLNLFDINMAEAVQPNPYAYRTFNEFFTRALKPGARPVAIESEFVVSPVDGTVSQVGDLLNESLLQAKGQHYTLQELLAGDEESITTYRNGSFACIYLAPYNYHRIHMPYAGAAFKNIYVPGDLFSVNASTARAVPRVFARNERLICEFTTPIGRVAVILVGALHVGSIETVHCGEVNPPPRRRKQPEIIARGVGREFKKGEELGRFNMGSTVVLLFERGRISWDTSAMHANATVQLGRPIARVRQ</sequence>
<feature type="chain" id="PRO_5044943501" description="Phosphatidylserine decarboxylase alpha chain" evidence="12">
    <location>
        <begin position="259"/>
        <end position="294"/>
    </location>
</feature>
<keyword evidence="6 12" id="KW-0472">Membrane</keyword>
<organism evidence="13 14">
    <name type="scientific">Steroidobacter gossypii</name>
    <dbReference type="NCBI Taxonomy" id="2805490"/>
    <lineage>
        <taxon>Bacteria</taxon>
        <taxon>Pseudomonadati</taxon>
        <taxon>Pseudomonadota</taxon>
        <taxon>Gammaproteobacteria</taxon>
        <taxon>Steroidobacterales</taxon>
        <taxon>Steroidobacteraceae</taxon>
        <taxon>Steroidobacter</taxon>
    </lineage>
</organism>
<keyword evidence="4 12" id="KW-0210">Decarboxylase</keyword>
<comment type="subcellular location">
    <subcellularLocation>
        <location evidence="12">Cell membrane</location>
        <topology evidence="12">Peripheral membrane protein</topology>
    </subcellularLocation>
</comment>
<keyword evidence="5 12" id="KW-0443">Lipid metabolism</keyword>
<dbReference type="GO" id="GO:0004609">
    <property type="term" value="F:phosphatidylserine decarboxylase activity"/>
    <property type="evidence" value="ECO:0007669"/>
    <property type="project" value="UniProtKB-EC"/>
</dbReference>
<evidence type="ECO:0000256" key="8">
    <source>
        <dbReference type="ARBA" id="ARBA00023209"/>
    </source>
</evidence>
<keyword evidence="3 12" id="KW-0444">Lipid biosynthesis</keyword>
<accession>A0ABS1X1C9</accession>
<feature type="modified residue" description="Pyruvic acid (Ser); by autocatalysis" evidence="12">
    <location>
        <position position="259"/>
    </location>
</feature>
<comment type="pathway">
    <text evidence="12">Phospholipid metabolism; phosphatidylethanolamine biosynthesis; phosphatidylethanolamine from CDP-diacylglycerol: step 2/2.</text>
</comment>
<reference evidence="13 14" key="1">
    <citation type="journal article" date="2021" name="Int. J. Syst. Evol. Microbiol.">
        <title>Steroidobacter gossypii sp. nov., isolated from soil of cotton cropping field.</title>
        <authorList>
            <person name="Huang R."/>
            <person name="Yang S."/>
            <person name="Zhen C."/>
            <person name="Liu W."/>
        </authorList>
    </citation>
    <scope>NUCLEOTIDE SEQUENCE [LARGE SCALE GENOMIC DNA]</scope>
    <source>
        <strain evidence="13 14">S1-65</strain>
    </source>
</reference>
<keyword evidence="14" id="KW-1185">Reference proteome</keyword>
<dbReference type="NCBIfam" id="TIGR00163">
    <property type="entry name" value="PS_decarb"/>
    <property type="match status" value="1"/>
</dbReference>
<name>A0ABS1X1C9_9GAMM</name>
<evidence type="ECO:0000256" key="5">
    <source>
        <dbReference type="ARBA" id="ARBA00023098"/>
    </source>
</evidence>
<comment type="cofactor">
    <cofactor evidence="12">
        <name>pyruvate</name>
        <dbReference type="ChEBI" id="CHEBI:15361"/>
    </cofactor>
    <text evidence="12">Binds 1 pyruvoyl group covalently per subunit.</text>
</comment>
<dbReference type="HAMAP" id="MF_00662">
    <property type="entry name" value="PS_decarb_PSD_B_type1"/>
    <property type="match status" value="1"/>
</dbReference>
<evidence type="ECO:0000313" key="14">
    <source>
        <dbReference type="Proteomes" id="UP000661077"/>
    </source>
</evidence>
<evidence type="ECO:0000256" key="12">
    <source>
        <dbReference type="HAMAP-Rule" id="MF_00662"/>
    </source>
</evidence>
<keyword evidence="10 12" id="KW-1208">Phospholipid metabolism</keyword>
<evidence type="ECO:0000256" key="2">
    <source>
        <dbReference type="ARBA" id="ARBA00022475"/>
    </source>
</evidence>
<keyword evidence="11 12" id="KW-0670">Pyruvate</keyword>
<dbReference type="Pfam" id="PF02666">
    <property type="entry name" value="PS_Dcarbxylase"/>
    <property type="match status" value="1"/>
</dbReference>
<evidence type="ECO:0000256" key="11">
    <source>
        <dbReference type="ARBA" id="ARBA00023317"/>
    </source>
</evidence>
<comment type="caution">
    <text evidence="13">The sequence shown here is derived from an EMBL/GenBank/DDBJ whole genome shotgun (WGS) entry which is preliminary data.</text>
</comment>
<dbReference type="EC" id="4.1.1.65" evidence="12"/>
<dbReference type="PANTHER" id="PTHR10067">
    <property type="entry name" value="PHOSPHATIDYLSERINE DECARBOXYLASE"/>
    <property type="match status" value="1"/>
</dbReference>
<comment type="subunit">
    <text evidence="12">Heterodimer of a large membrane-associated beta subunit and a small pyruvoyl-containing alpha subunit.</text>
</comment>
<comment type="PTM">
    <text evidence="12">Is synthesized initially as an inactive proenzyme. Formation of the active enzyme involves a self-maturation process in which the active site pyruvoyl group is generated from an internal serine residue via an autocatalytic post-translational modification. Two non-identical subunits are generated from the proenzyme in this reaction, and the pyruvate is formed at the N-terminus of the alpha chain, which is derived from the carboxyl end of the proenzyme. The autoendoproteolytic cleavage occurs by a canonical serine protease mechanism, in which the side chain hydroxyl group of the serine supplies its oxygen atom to form the C-terminus of the beta chain, while the remainder of the serine residue undergoes an oxidative deamination to produce ammonia and the pyruvoyl prosthetic group on the alpha chain. During this reaction, the Ser that is part of the protease active site of the proenzyme becomes the pyruvoyl prosthetic group, which constitutes an essential element of the active site of the mature decarboxylase.</text>
</comment>
<keyword evidence="8 12" id="KW-0594">Phospholipid biosynthesis</keyword>
<evidence type="ECO:0000256" key="6">
    <source>
        <dbReference type="ARBA" id="ARBA00023136"/>
    </source>
</evidence>
<evidence type="ECO:0000256" key="1">
    <source>
        <dbReference type="ARBA" id="ARBA00005189"/>
    </source>
</evidence>
<evidence type="ECO:0000256" key="4">
    <source>
        <dbReference type="ARBA" id="ARBA00022793"/>
    </source>
</evidence>
<evidence type="ECO:0000256" key="7">
    <source>
        <dbReference type="ARBA" id="ARBA00023145"/>
    </source>
</evidence>
<feature type="chain" id="PRO_5044943500" description="Phosphatidylserine decarboxylase beta chain" evidence="12">
    <location>
        <begin position="1"/>
        <end position="258"/>
    </location>
</feature>
<dbReference type="PANTHER" id="PTHR10067:SF6">
    <property type="entry name" value="PHOSPHATIDYLSERINE DECARBOXYLASE PROENZYME, MITOCHONDRIAL"/>
    <property type="match status" value="1"/>
</dbReference>
<feature type="active site" description="Charge relay system; for autoendoproteolytic cleavage activity" evidence="12">
    <location>
        <position position="155"/>
    </location>
</feature>
<dbReference type="EMBL" id="JAEVLS010000004">
    <property type="protein sequence ID" value="MBM0107013.1"/>
    <property type="molecule type" value="Genomic_DNA"/>
</dbReference>
<keyword evidence="2 12" id="KW-1003">Cell membrane</keyword>
<comment type="similarity">
    <text evidence="12">Belongs to the phosphatidylserine decarboxylase family. PSD-B subfamily. Prokaryotic type I sub-subfamily.</text>
</comment>